<feature type="compositionally biased region" description="Basic and acidic residues" evidence="2">
    <location>
        <begin position="111"/>
        <end position="129"/>
    </location>
</feature>
<evidence type="ECO:0000256" key="1">
    <source>
        <dbReference type="PROSITE-ProRule" id="PRU00325"/>
    </source>
</evidence>
<feature type="domain" description="SWIM-type" evidence="3">
    <location>
        <begin position="54"/>
        <end position="89"/>
    </location>
</feature>
<keyword evidence="1" id="KW-0863">Zinc-finger</keyword>
<accession>A0AAU6Q5S4</accession>
<sequence length="439" mass="46899">MPLTLTSEAVQALAPDPASLKAGQKLANPASWPTLAQDGDVLWGEAKGSGAHPYLVAADLRSADIATKCSCPSRKFPCKHALGLLLLHAAGIGTWQGAAVPEELNKWLEGRQTRAEKAATPPAEKKEADPAQQAKTWAKREKKMSAGLEALELWLADLVREGLLAARGRGYGEWDGQTARMVDAQLPGVARLIRQIPDLLHEESGEGLTVHLGHLHLLTQAWKNRDRLSEGERADLLSALGLPLDKAALTRSETDDWLCVGSTTEEEGRLTMRRTWLLGLSGGSGGGEVALLLDFAPQNQPLGASYAPLQKLTGALGYAPSAFPQRAVLEGALDGGFGSLPARSFALSDLAQHWAQALAKNPWLERLGVLLGPVYFSEDQLCDMEGHAVALSGTVRSDGVWHFRALADTEPAYVFGEWDGLAFLPLTVTPQSGTSPALT</sequence>
<evidence type="ECO:0000259" key="3">
    <source>
        <dbReference type="PROSITE" id="PS50966"/>
    </source>
</evidence>
<dbReference type="Pfam" id="PF04434">
    <property type="entry name" value="SWIM"/>
    <property type="match status" value="1"/>
</dbReference>
<organism evidence="4">
    <name type="scientific">Deinococcus sp. VB142</name>
    <dbReference type="NCBI Taxonomy" id="3112952"/>
    <lineage>
        <taxon>Bacteria</taxon>
        <taxon>Thermotogati</taxon>
        <taxon>Deinococcota</taxon>
        <taxon>Deinococci</taxon>
        <taxon>Deinococcales</taxon>
        <taxon>Deinococcaceae</taxon>
        <taxon>Deinococcus</taxon>
    </lineage>
</organism>
<dbReference type="GO" id="GO:0008270">
    <property type="term" value="F:zinc ion binding"/>
    <property type="evidence" value="ECO:0007669"/>
    <property type="project" value="UniProtKB-KW"/>
</dbReference>
<name>A0AAU6Q5S4_9DEIO</name>
<proteinExistence type="predicted"/>
<dbReference type="InterPro" id="IPR007527">
    <property type="entry name" value="Znf_SWIM"/>
</dbReference>
<evidence type="ECO:0000313" key="4">
    <source>
        <dbReference type="EMBL" id="WYF45991.1"/>
    </source>
</evidence>
<dbReference type="PROSITE" id="PS50966">
    <property type="entry name" value="ZF_SWIM"/>
    <property type="match status" value="1"/>
</dbReference>
<reference evidence="4" key="1">
    <citation type="submission" date="2024-03" db="EMBL/GenBank/DDBJ databases">
        <title>Deinococcus weizhi sp. nov., isolated from human skin.</title>
        <authorList>
            <person name="Wei Z."/>
            <person name="Tian F."/>
            <person name="Yang C."/>
            <person name="Xin L.T."/>
            <person name="Wen Z.J."/>
            <person name="Lan K.C."/>
            <person name="Yu L."/>
            <person name="Zhe W."/>
            <person name="Dan F.D."/>
            <person name="Jun W."/>
            <person name="Rui Z."/>
            <person name="Yong X.J."/>
            <person name="Ting Y."/>
            <person name="Wei X."/>
            <person name="Xu Z.G."/>
            <person name="Xin Z."/>
            <person name="Dong F.G."/>
            <person name="Ni X.M."/>
            <person name="Zheng M.G."/>
            <person name="Chun Y."/>
            <person name="Qian W.X."/>
        </authorList>
    </citation>
    <scope>NUCLEOTIDE SEQUENCE</scope>
    <source>
        <strain evidence="4">VB142</strain>
    </source>
</reference>
<protein>
    <submittedName>
        <fullName evidence="4">SWIM zinc finger family protein</fullName>
    </submittedName>
</protein>
<evidence type="ECO:0000256" key="2">
    <source>
        <dbReference type="SAM" id="MobiDB-lite"/>
    </source>
</evidence>
<feature type="region of interest" description="Disordered" evidence="2">
    <location>
        <begin position="111"/>
        <end position="139"/>
    </location>
</feature>
<keyword evidence="1" id="KW-0862">Zinc</keyword>
<gene>
    <name evidence="4" type="ORF">WDJ50_16340</name>
</gene>
<dbReference type="EMBL" id="CP149783">
    <property type="protein sequence ID" value="WYF45991.1"/>
    <property type="molecule type" value="Genomic_DNA"/>
</dbReference>
<keyword evidence="1" id="KW-0479">Metal-binding</keyword>
<dbReference type="RefSeq" id="WP_339097370.1">
    <property type="nucleotide sequence ID" value="NZ_CP149783.1"/>
</dbReference>
<dbReference type="AlphaFoldDB" id="A0AAU6Q5S4"/>